<proteinExistence type="predicted"/>
<organism evidence="2 3">
    <name type="scientific">[Pantoea] beijingensis</name>
    <dbReference type="NCBI Taxonomy" id="1324864"/>
    <lineage>
        <taxon>Bacteria</taxon>
        <taxon>Pseudomonadati</taxon>
        <taxon>Pseudomonadota</taxon>
        <taxon>Gammaproteobacteria</taxon>
        <taxon>Enterobacterales</taxon>
        <taxon>Erwiniaceae</taxon>
        <taxon>Erwinia</taxon>
    </lineage>
</organism>
<evidence type="ECO:0000256" key="1">
    <source>
        <dbReference type="SAM" id="MobiDB-lite"/>
    </source>
</evidence>
<keyword evidence="3" id="KW-1185">Reference proteome</keyword>
<feature type="region of interest" description="Disordered" evidence="1">
    <location>
        <begin position="1"/>
        <end position="31"/>
    </location>
</feature>
<accession>A0A443II07</accession>
<dbReference type="Proteomes" id="UP000288794">
    <property type="component" value="Unassembled WGS sequence"/>
</dbReference>
<reference evidence="2 3" key="1">
    <citation type="submission" date="2014-04" db="EMBL/GenBank/DDBJ databases">
        <title>Draft genome sequence of Pantoea beijingensis strain LMG 27579, an emerging pathogen to Pleurotus eryngii with potential industrial application.</title>
        <authorList>
            <person name="Xu F."/>
            <person name="Liu Y."/>
            <person name="Wang S."/>
            <person name="Yin Y."/>
            <person name="Ma Y."/>
            <person name="Zhao S."/>
            <person name="Rong C."/>
        </authorList>
    </citation>
    <scope>NUCLEOTIDE SEQUENCE [LARGE SCALE GENOMIC DNA]</scope>
    <source>
        <strain evidence="2 3">LMG 27579</strain>
    </source>
</reference>
<dbReference type="AlphaFoldDB" id="A0A443II07"/>
<sequence length="68" mass="7484">MFSMDPFSMERSNLTAPDEVQSNADLLSPHPAPLFPAEKHSVKTLSEFCLMLLSNTAMKKQNTPSGTD</sequence>
<name>A0A443II07_9GAMM</name>
<comment type="caution">
    <text evidence="2">The sequence shown here is derived from an EMBL/GenBank/DDBJ whole genome shotgun (WGS) entry which is preliminary data.</text>
</comment>
<gene>
    <name evidence="2" type="ORF">ED28_02010</name>
</gene>
<evidence type="ECO:0000313" key="2">
    <source>
        <dbReference type="EMBL" id="RWR03784.1"/>
    </source>
</evidence>
<dbReference type="EMBL" id="JMEE01000001">
    <property type="protein sequence ID" value="RWR03784.1"/>
    <property type="molecule type" value="Genomic_DNA"/>
</dbReference>
<feature type="compositionally biased region" description="Polar residues" evidence="1">
    <location>
        <begin position="10"/>
        <end position="25"/>
    </location>
</feature>
<evidence type="ECO:0000313" key="3">
    <source>
        <dbReference type="Proteomes" id="UP000288794"/>
    </source>
</evidence>
<protein>
    <submittedName>
        <fullName evidence="2">Uncharacterized protein</fullName>
    </submittedName>
</protein>